<dbReference type="EMBL" id="CP021659">
    <property type="protein sequence ID" value="AWK14757.1"/>
    <property type="molecule type" value="Genomic_DNA"/>
</dbReference>
<protein>
    <submittedName>
        <fullName evidence="1">Uncharacterized protein</fullName>
    </submittedName>
</protein>
<organism evidence="1 2">
    <name type="scientific">Candidatus Fukatsuia symbiotica</name>
    <dbReference type="NCBI Taxonomy" id="1878942"/>
    <lineage>
        <taxon>Bacteria</taxon>
        <taxon>Pseudomonadati</taxon>
        <taxon>Pseudomonadota</taxon>
        <taxon>Gammaproteobacteria</taxon>
        <taxon>Enterobacterales</taxon>
        <taxon>Yersiniaceae</taxon>
        <taxon>Candidatus Fukatsuia</taxon>
    </lineage>
</organism>
<dbReference type="KEGG" id="fsm:CCS41_10170"/>
<sequence length="243" mass="26672">MPIGTTQNTLMKGDDPRVVKCDVDHINEHAFLAVNKNASLTDVAGEAPQQLPVGMGLHAGGDFWGKFEVELMAATSGVDPATRPAIVRELLQYMNMDTIHFTAGFNIMKLTIKKTVDGFGSYVFHIPNQHIKTGCFMSFVLYHNIVGNTDWWWCDNAVKGRWHQKTHHLFSGKAASTYHRGGKLSDLSRKHAAGAYTHVDIGISGKPTIGDVLYIALPQVIAGKWNPAHRCPQFYNVGAGLGT</sequence>
<dbReference type="OrthoDB" id="6638327at2"/>
<reference evidence="1 2" key="1">
    <citation type="submission" date="2017-05" db="EMBL/GenBank/DDBJ databases">
        <title>Genome sequence of Candidatus Fukatsuia symbiotica and Candidatus Hamiltonella defensa from Acyrthosiphon pisum strain 5D.</title>
        <authorList>
            <person name="Patel V.A."/>
            <person name="Chevignon G."/>
            <person name="Russell J.A."/>
            <person name="Oliver K.M."/>
        </authorList>
    </citation>
    <scope>NUCLEOTIDE SEQUENCE [LARGE SCALE GENOMIC DNA]</scope>
    <source>
        <strain evidence="1 2">5D</strain>
    </source>
</reference>
<dbReference type="Proteomes" id="UP000261875">
    <property type="component" value="Chromosome"/>
</dbReference>
<keyword evidence="2" id="KW-1185">Reference proteome</keyword>
<dbReference type="RefSeq" id="WP_119797554.1">
    <property type="nucleotide sequence ID" value="NZ_CP021659.1"/>
</dbReference>
<evidence type="ECO:0000313" key="1">
    <source>
        <dbReference type="EMBL" id="AWK14757.1"/>
    </source>
</evidence>
<evidence type="ECO:0000313" key="2">
    <source>
        <dbReference type="Proteomes" id="UP000261875"/>
    </source>
</evidence>
<accession>A0A2U8I6N1</accession>
<dbReference type="AlphaFoldDB" id="A0A2U8I6N1"/>
<proteinExistence type="predicted"/>
<gene>
    <name evidence="1" type="ORF">CCS41_10170</name>
</gene>
<name>A0A2U8I6N1_9GAMM</name>